<organism evidence="6 7">
    <name type="scientific">Gnathostoma spinigerum</name>
    <dbReference type="NCBI Taxonomy" id="75299"/>
    <lineage>
        <taxon>Eukaryota</taxon>
        <taxon>Metazoa</taxon>
        <taxon>Ecdysozoa</taxon>
        <taxon>Nematoda</taxon>
        <taxon>Chromadorea</taxon>
        <taxon>Rhabditida</taxon>
        <taxon>Spirurina</taxon>
        <taxon>Gnathostomatomorpha</taxon>
        <taxon>Gnathostomatoidea</taxon>
        <taxon>Gnathostomatidae</taxon>
        <taxon>Gnathostoma</taxon>
    </lineage>
</organism>
<dbReference type="AlphaFoldDB" id="A0ABD6EI19"/>
<evidence type="ECO:0000259" key="5">
    <source>
        <dbReference type="PROSITE" id="PS50102"/>
    </source>
</evidence>
<dbReference type="SMART" id="SM00360">
    <property type="entry name" value="RRM"/>
    <property type="match status" value="2"/>
</dbReference>
<evidence type="ECO:0000256" key="2">
    <source>
        <dbReference type="ARBA" id="ARBA00022884"/>
    </source>
</evidence>
<gene>
    <name evidence="6" type="ORF">AB6A40_006257</name>
</gene>
<dbReference type="SUPFAM" id="SSF54928">
    <property type="entry name" value="RNA-binding domain, RBD"/>
    <property type="match status" value="2"/>
</dbReference>
<protein>
    <recommendedName>
        <fullName evidence="5">RRM domain-containing protein</fullName>
    </recommendedName>
</protein>
<reference evidence="6 7" key="1">
    <citation type="submission" date="2024-08" db="EMBL/GenBank/DDBJ databases">
        <title>Gnathostoma spinigerum genome.</title>
        <authorList>
            <person name="Gonzalez-Bertolin B."/>
            <person name="Monzon S."/>
            <person name="Zaballos A."/>
            <person name="Jimenez P."/>
            <person name="Dekumyoy P."/>
            <person name="Varona S."/>
            <person name="Cuesta I."/>
            <person name="Sumanam S."/>
            <person name="Adisakwattana P."/>
            <person name="Gasser R.B."/>
            <person name="Hernandez-Gonzalez A."/>
            <person name="Young N.D."/>
            <person name="Perteguer M.J."/>
        </authorList>
    </citation>
    <scope>NUCLEOTIDE SEQUENCE [LARGE SCALE GENOMIC DNA]</scope>
    <source>
        <strain evidence="6">AL3</strain>
        <tissue evidence="6">Liver</tissue>
    </source>
</reference>
<name>A0ABD6EI19_9BILA</name>
<feature type="region of interest" description="Disordered" evidence="4">
    <location>
        <begin position="203"/>
        <end position="254"/>
    </location>
</feature>
<proteinExistence type="predicted"/>
<dbReference type="Pfam" id="PF00076">
    <property type="entry name" value="RRM_1"/>
    <property type="match status" value="2"/>
</dbReference>
<dbReference type="PROSITE" id="PS50102">
    <property type="entry name" value="RRM"/>
    <property type="match status" value="2"/>
</dbReference>
<dbReference type="InterPro" id="IPR012677">
    <property type="entry name" value="Nucleotide-bd_a/b_plait_sf"/>
</dbReference>
<feature type="domain" description="RRM" evidence="5">
    <location>
        <begin position="108"/>
        <end position="186"/>
    </location>
</feature>
<evidence type="ECO:0000256" key="3">
    <source>
        <dbReference type="PROSITE-ProRule" id="PRU00176"/>
    </source>
</evidence>
<evidence type="ECO:0000256" key="1">
    <source>
        <dbReference type="ARBA" id="ARBA00022737"/>
    </source>
</evidence>
<dbReference type="InterPro" id="IPR050666">
    <property type="entry name" value="ESRP"/>
</dbReference>
<keyword evidence="2 3" id="KW-0694">RNA-binding</keyword>
<dbReference type="GO" id="GO:0003723">
    <property type="term" value="F:RNA binding"/>
    <property type="evidence" value="ECO:0007669"/>
    <property type="project" value="UniProtKB-UniRule"/>
</dbReference>
<evidence type="ECO:0000256" key="4">
    <source>
        <dbReference type="SAM" id="MobiDB-lite"/>
    </source>
</evidence>
<dbReference type="InterPro" id="IPR000504">
    <property type="entry name" value="RRM_dom"/>
</dbReference>
<dbReference type="EMBL" id="JBGFUD010004328">
    <property type="protein sequence ID" value="MFH4979548.1"/>
    <property type="molecule type" value="Genomic_DNA"/>
</dbReference>
<dbReference type="Gene3D" id="3.30.70.330">
    <property type="match status" value="2"/>
</dbReference>
<feature type="compositionally biased region" description="Low complexity" evidence="4">
    <location>
        <begin position="208"/>
        <end position="219"/>
    </location>
</feature>
<feature type="domain" description="RRM" evidence="5">
    <location>
        <begin position="5"/>
        <end position="103"/>
    </location>
</feature>
<evidence type="ECO:0000313" key="6">
    <source>
        <dbReference type="EMBL" id="MFH4979548.1"/>
    </source>
</evidence>
<sequence>MPSDLVLKCRGLPWSCREEDIYDFFGSASRSISKVTLTRNRDGRASGEAFVFFTNDSDYSHALRKDKEHMGKRYIEVFPASLNDVEYNVEGPERRMRMGVTLPDRYTSIVRLRGLPYGCTEEEIIRFFHPLQIAPNGIVIPYDLRSGKSTGEAFVAFYTPDNADRALERNRANIQHRYIEVFPSSYGEMAAAVDVDDMRGGGGGGWDSGRSMRPTPYDRYGGGGSYGGSSRGYGSGSYGGSRGGGGGGGDRYGG</sequence>
<keyword evidence="7" id="KW-1185">Reference proteome</keyword>
<evidence type="ECO:0000313" key="7">
    <source>
        <dbReference type="Proteomes" id="UP001608902"/>
    </source>
</evidence>
<dbReference type="InterPro" id="IPR035979">
    <property type="entry name" value="RBD_domain_sf"/>
</dbReference>
<dbReference type="CDD" id="cd12254">
    <property type="entry name" value="RRM_hnRNPH_ESRPs_RBM12_like"/>
    <property type="match status" value="1"/>
</dbReference>
<comment type="caution">
    <text evidence="6">The sequence shown here is derived from an EMBL/GenBank/DDBJ whole genome shotgun (WGS) entry which is preliminary data.</text>
</comment>
<keyword evidence="1" id="KW-0677">Repeat</keyword>
<accession>A0ABD6EI19</accession>
<feature type="compositionally biased region" description="Gly residues" evidence="4">
    <location>
        <begin position="220"/>
        <end position="254"/>
    </location>
</feature>
<dbReference type="Proteomes" id="UP001608902">
    <property type="component" value="Unassembled WGS sequence"/>
</dbReference>
<dbReference type="PANTHER" id="PTHR13976">
    <property type="entry name" value="HETEROGENEOUS NUCLEAR RIBONUCLEOPROTEIN-RELATED"/>
    <property type="match status" value="1"/>
</dbReference>